<reference evidence="1" key="2">
    <citation type="submission" date="2015-06" db="UniProtKB">
        <authorList>
            <consortium name="EnsemblPlants"/>
        </authorList>
    </citation>
    <scope>IDENTIFICATION</scope>
    <source>
        <strain evidence="1">DM1-3 516 R44</strain>
    </source>
</reference>
<evidence type="ECO:0000313" key="2">
    <source>
        <dbReference type="Proteomes" id="UP000011115"/>
    </source>
</evidence>
<keyword evidence="2" id="KW-1185">Reference proteome</keyword>
<dbReference type="Gramene" id="PGSC0003DMT400089364">
    <property type="protein sequence ID" value="PGSC0003DMT400089364"/>
    <property type="gene ID" value="PGSC0003DMG400038935"/>
</dbReference>
<dbReference type="InParanoid" id="M1DI06"/>
<protein>
    <submittedName>
        <fullName evidence="1">Uncharacterized protein</fullName>
    </submittedName>
</protein>
<dbReference type="AlphaFoldDB" id="M1DI06"/>
<dbReference type="PaxDb" id="4113-PGSC0003DMT400089364"/>
<reference evidence="2" key="1">
    <citation type="journal article" date="2011" name="Nature">
        <title>Genome sequence and analysis of the tuber crop potato.</title>
        <authorList>
            <consortium name="The Potato Genome Sequencing Consortium"/>
        </authorList>
    </citation>
    <scope>NUCLEOTIDE SEQUENCE [LARGE SCALE GENOMIC DNA]</scope>
    <source>
        <strain evidence="2">cv. DM1-3 516 R44</strain>
    </source>
</reference>
<accession>M1DI06</accession>
<organism evidence="1 2">
    <name type="scientific">Solanum tuberosum</name>
    <name type="common">Potato</name>
    <dbReference type="NCBI Taxonomy" id="4113"/>
    <lineage>
        <taxon>Eukaryota</taxon>
        <taxon>Viridiplantae</taxon>
        <taxon>Streptophyta</taxon>
        <taxon>Embryophyta</taxon>
        <taxon>Tracheophyta</taxon>
        <taxon>Spermatophyta</taxon>
        <taxon>Magnoliopsida</taxon>
        <taxon>eudicotyledons</taxon>
        <taxon>Gunneridae</taxon>
        <taxon>Pentapetalae</taxon>
        <taxon>asterids</taxon>
        <taxon>lamiids</taxon>
        <taxon>Solanales</taxon>
        <taxon>Solanaceae</taxon>
        <taxon>Solanoideae</taxon>
        <taxon>Solaneae</taxon>
        <taxon>Solanum</taxon>
    </lineage>
</organism>
<dbReference type="Proteomes" id="UP000011115">
    <property type="component" value="Unassembled WGS sequence"/>
</dbReference>
<dbReference type="HOGENOM" id="CLU_1974460_0_0_1"/>
<name>M1DI06_SOLTU</name>
<dbReference type="EnsemblPlants" id="PGSC0003DMT400089364">
    <property type="protein sequence ID" value="PGSC0003DMT400089364"/>
    <property type="gene ID" value="PGSC0003DMG400038935"/>
</dbReference>
<evidence type="ECO:0000313" key="1">
    <source>
        <dbReference type="EnsemblPlants" id="PGSC0003DMT400089364"/>
    </source>
</evidence>
<proteinExistence type="predicted"/>
<sequence length="127" mass="14749">MLAFSIFTFWTIGRYSTASRNYSVKRRLLFHHLFDLLSSGLRILEQWAEYVLSANRQRMQIQVTRIFNQCFVDPFEFQISLIMPPRRVYTRNANAGNANAVPSVLDHEVSNAEFQNAIQFLAQSVSN</sequence>